<evidence type="ECO:0000313" key="3">
    <source>
        <dbReference type="Proteomes" id="UP001500449"/>
    </source>
</evidence>
<evidence type="ECO:0000313" key="2">
    <source>
        <dbReference type="EMBL" id="GAA1860317.1"/>
    </source>
</evidence>
<dbReference type="EMBL" id="BAAAQK010000018">
    <property type="protein sequence ID" value="GAA1860317.1"/>
    <property type="molecule type" value="Genomic_DNA"/>
</dbReference>
<accession>A0ABN2NBI4</accession>
<protein>
    <submittedName>
        <fullName evidence="2">Uncharacterized protein</fullName>
    </submittedName>
</protein>
<proteinExistence type="predicted"/>
<keyword evidence="3" id="KW-1185">Reference proteome</keyword>
<feature type="region of interest" description="Disordered" evidence="1">
    <location>
        <begin position="138"/>
        <end position="183"/>
    </location>
</feature>
<dbReference type="RefSeq" id="WP_344420556.1">
    <property type="nucleotide sequence ID" value="NZ_BAAAQK010000018.1"/>
</dbReference>
<dbReference type="Proteomes" id="UP001500449">
    <property type="component" value="Unassembled WGS sequence"/>
</dbReference>
<organism evidence="2 3">
    <name type="scientific">Pseudonocardia ailaonensis</name>
    <dbReference type="NCBI Taxonomy" id="367279"/>
    <lineage>
        <taxon>Bacteria</taxon>
        <taxon>Bacillati</taxon>
        <taxon>Actinomycetota</taxon>
        <taxon>Actinomycetes</taxon>
        <taxon>Pseudonocardiales</taxon>
        <taxon>Pseudonocardiaceae</taxon>
        <taxon>Pseudonocardia</taxon>
    </lineage>
</organism>
<sequence length="183" mass="20342">MVDFGDDLLLVRPRWLLQRFFGWLPLYDVEEGLRTAGAPGKRLRKIKSCLEHVSERYTRETLAVQAERHGLRMFDENDLAAATDPSSGGRRVCDLTLDDGPRWALLEVTTTRLSRHSATSGSAIRLDEDLLKLMAKVDQLRAPPRTRGGPDRGSARPEAVALLPGSGHDRGFPGQSRHVDHAP</sequence>
<feature type="compositionally biased region" description="Basic and acidic residues" evidence="1">
    <location>
        <begin position="167"/>
        <end position="183"/>
    </location>
</feature>
<comment type="caution">
    <text evidence="2">The sequence shown here is derived from an EMBL/GenBank/DDBJ whole genome shotgun (WGS) entry which is preliminary data.</text>
</comment>
<gene>
    <name evidence="2" type="ORF">GCM10009836_45570</name>
</gene>
<reference evidence="2 3" key="1">
    <citation type="journal article" date="2019" name="Int. J. Syst. Evol. Microbiol.">
        <title>The Global Catalogue of Microorganisms (GCM) 10K type strain sequencing project: providing services to taxonomists for standard genome sequencing and annotation.</title>
        <authorList>
            <consortium name="The Broad Institute Genomics Platform"/>
            <consortium name="The Broad Institute Genome Sequencing Center for Infectious Disease"/>
            <person name="Wu L."/>
            <person name="Ma J."/>
        </authorList>
    </citation>
    <scope>NUCLEOTIDE SEQUENCE [LARGE SCALE GENOMIC DNA]</scope>
    <source>
        <strain evidence="2 3">JCM 16009</strain>
    </source>
</reference>
<name>A0ABN2NBI4_9PSEU</name>
<evidence type="ECO:0000256" key="1">
    <source>
        <dbReference type="SAM" id="MobiDB-lite"/>
    </source>
</evidence>